<proteinExistence type="predicted"/>
<protein>
    <recommendedName>
        <fullName evidence="4">Zn(2)-C6 fungal-type domain-containing protein</fullName>
    </recommendedName>
</protein>
<dbReference type="Gene3D" id="4.10.240.10">
    <property type="entry name" value="Zn(2)-C6 fungal-type DNA-binding domain"/>
    <property type="match status" value="1"/>
</dbReference>
<dbReference type="InterPro" id="IPR053178">
    <property type="entry name" value="Osmoadaptation_assoc"/>
</dbReference>
<keyword evidence="3" id="KW-1185">Reference proteome</keyword>
<dbReference type="SUPFAM" id="SSF57701">
    <property type="entry name" value="Zn2/Cys6 DNA-binding domain"/>
    <property type="match status" value="1"/>
</dbReference>
<reference evidence="2 3" key="1">
    <citation type="journal article" date="2021" name="BMC Genomics">
        <title>Telomere-to-telomere genome assembly of asparaginase-producing Trichoderma simmonsii.</title>
        <authorList>
            <person name="Chung D."/>
            <person name="Kwon Y.M."/>
            <person name="Yang Y."/>
        </authorList>
    </citation>
    <scope>NUCLEOTIDE SEQUENCE [LARGE SCALE GENOMIC DNA]</scope>
    <source>
        <strain evidence="2 3">GH-Sj1</strain>
    </source>
</reference>
<evidence type="ECO:0000256" key="1">
    <source>
        <dbReference type="ARBA" id="ARBA00023242"/>
    </source>
</evidence>
<keyword evidence="1" id="KW-0539">Nucleus</keyword>
<organism evidence="2 3">
    <name type="scientific">Trichoderma simmonsii</name>
    <dbReference type="NCBI Taxonomy" id="1491479"/>
    <lineage>
        <taxon>Eukaryota</taxon>
        <taxon>Fungi</taxon>
        <taxon>Dikarya</taxon>
        <taxon>Ascomycota</taxon>
        <taxon>Pezizomycotina</taxon>
        <taxon>Sordariomycetes</taxon>
        <taxon>Hypocreomycetidae</taxon>
        <taxon>Hypocreales</taxon>
        <taxon>Hypocreaceae</taxon>
        <taxon>Trichoderma</taxon>
    </lineage>
</organism>
<dbReference type="Pfam" id="PF11951">
    <property type="entry name" value="Fungal_trans_2"/>
    <property type="match status" value="1"/>
</dbReference>
<name>A0A8G0LNJ3_9HYPO</name>
<dbReference type="GO" id="GO:0000981">
    <property type="term" value="F:DNA-binding transcription factor activity, RNA polymerase II-specific"/>
    <property type="evidence" value="ECO:0007669"/>
    <property type="project" value="InterPro"/>
</dbReference>
<dbReference type="AlphaFoldDB" id="A0A8G0LNJ3"/>
<evidence type="ECO:0000313" key="2">
    <source>
        <dbReference type="EMBL" id="QYT03340.1"/>
    </source>
</evidence>
<dbReference type="InterPro" id="IPR021858">
    <property type="entry name" value="Fun_TF"/>
</dbReference>
<dbReference type="Proteomes" id="UP000826661">
    <property type="component" value="Chromosome V"/>
</dbReference>
<dbReference type="GO" id="GO:0008270">
    <property type="term" value="F:zinc ion binding"/>
    <property type="evidence" value="ECO:0007669"/>
    <property type="project" value="InterPro"/>
</dbReference>
<dbReference type="InterPro" id="IPR036864">
    <property type="entry name" value="Zn2-C6_fun-type_DNA-bd_sf"/>
</dbReference>
<sequence length="460" mass="51529">MKRAVGPLDKRKRVSRCQACAKRQIKCQGGVPCEYCQRTKKICTPQAASSATASTTFNVKFVKYTPPQQSILEAATLPLQIQTHSNDLYLSSFAASLLRCQFTPEFTGIAQDLLLLMQTSPPLRNLAIALGALDASRRSSIRSFAQKESLQCVAYRSYNRALQSLQQRLQTSDAAVCEDVAWSTFLLGLFELMSESSGEGWAKHMFYGTSKVLQLAGPDAYASSLQRRLLNAFRVLEANRTIMFGDATFLSESKWRVCNSINHETAETPDCTASITELMIQTSAFSKRLFEQIEGIPEEARLFSPTIAALAHEGTELDRKISNWCDSVTLQSDPADPFTQLALAKHHAVRLFHCRNFTYYTCWHPGTIPQLDQMEIDGSVSAIIRLCEKILQSSDIPGAILLFPLRMAGAHSEFEWQRSNVRNLLSRIYNSGFVVAETIQMDLFEFWQFLDDQDSIQPGV</sequence>
<dbReference type="EMBL" id="CP075868">
    <property type="protein sequence ID" value="QYT03340.1"/>
    <property type="molecule type" value="Genomic_DNA"/>
</dbReference>
<gene>
    <name evidence="2" type="ORF">H0G86_010305</name>
</gene>
<evidence type="ECO:0000313" key="3">
    <source>
        <dbReference type="Proteomes" id="UP000826661"/>
    </source>
</evidence>
<evidence type="ECO:0008006" key="4">
    <source>
        <dbReference type="Google" id="ProtNLM"/>
    </source>
</evidence>
<dbReference type="PANTHER" id="PTHR38111:SF2">
    <property type="entry name" value="FINGER DOMAIN PROTEIN, PUTATIVE (AFU_ORTHOLOGUE AFUA_1G01560)-RELATED"/>
    <property type="match status" value="1"/>
</dbReference>
<dbReference type="PANTHER" id="PTHR38111">
    <property type="entry name" value="ZN(2)-C6 FUNGAL-TYPE DOMAIN-CONTAINING PROTEIN-RELATED"/>
    <property type="match status" value="1"/>
</dbReference>
<accession>A0A8G0LNJ3</accession>